<keyword evidence="5 10" id="KW-0418">Kinase</keyword>
<accession>A0ABW5YSS1</accession>
<gene>
    <name evidence="10" type="ORF">ACFS6I_05570</name>
</gene>
<dbReference type="InterPro" id="IPR036890">
    <property type="entry name" value="HATPase_C_sf"/>
</dbReference>
<dbReference type="GO" id="GO:0016301">
    <property type="term" value="F:kinase activity"/>
    <property type="evidence" value="ECO:0007669"/>
    <property type="project" value="UniProtKB-KW"/>
</dbReference>
<evidence type="ECO:0000256" key="5">
    <source>
        <dbReference type="ARBA" id="ARBA00022777"/>
    </source>
</evidence>
<keyword evidence="11" id="KW-1185">Reference proteome</keyword>
<dbReference type="Pfam" id="PF02518">
    <property type="entry name" value="HATPase_c"/>
    <property type="match status" value="1"/>
</dbReference>
<dbReference type="SMART" id="SM00387">
    <property type="entry name" value="HATPase_c"/>
    <property type="match status" value="1"/>
</dbReference>
<sequence length="439" mass="50189">MKGNRFFNLVKLLILLAGCVIDAFLVFKGFYAYAVLIFLLLACLAYSIYQQIHFLSQQVVEFSEAVKYHDFTRRFVVKNAKSTEGRLFTSFNQINDTYKEISMDKEIQHQYLDRVINMLNSAIIFYQLDSGKVMWVNDAFKQLFHMPHLGNISALKKKHEELYEKTMRLDVGQQQMESVQSKKGKIKLLIQSSSFETQDAVFRIVVYQNINEAMDETETKAWQKLLRVLTHEIMNSIAPISSLAETLNGRLNHFRGQEDIEDLKVGISTIQRRSQGLLHFAKSYRMINKVDEPSLVPISAAQLFEHIYQLLEPTILQKNVDVDIILKNTRLILHADVNLIEQVIINLMLNAIDAVKLNDNPYISLSAIEADGKIQVRIEDNGIGIPSDLQEQIFTPFFTTKKTGTGVGLTLSKQIMLLHKGTIFVNSEEGKGSVFILQF</sequence>
<evidence type="ECO:0000256" key="8">
    <source>
        <dbReference type="SAM" id="Phobius"/>
    </source>
</evidence>
<keyword evidence="8" id="KW-0812">Transmembrane</keyword>
<evidence type="ECO:0000313" key="11">
    <source>
        <dbReference type="Proteomes" id="UP001597509"/>
    </source>
</evidence>
<organism evidence="10 11">
    <name type="scientific">Sphingobacterium anhuiense</name>
    <dbReference type="NCBI Taxonomy" id="493780"/>
    <lineage>
        <taxon>Bacteria</taxon>
        <taxon>Pseudomonadati</taxon>
        <taxon>Bacteroidota</taxon>
        <taxon>Sphingobacteriia</taxon>
        <taxon>Sphingobacteriales</taxon>
        <taxon>Sphingobacteriaceae</taxon>
        <taxon>Sphingobacterium</taxon>
    </lineage>
</organism>
<dbReference type="EC" id="2.7.13.3" evidence="2"/>
<dbReference type="Proteomes" id="UP001597509">
    <property type="component" value="Unassembled WGS sequence"/>
</dbReference>
<evidence type="ECO:0000256" key="4">
    <source>
        <dbReference type="ARBA" id="ARBA00022741"/>
    </source>
</evidence>
<dbReference type="PRINTS" id="PR00344">
    <property type="entry name" value="BCTRLSENSOR"/>
</dbReference>
<evidence type="ECO:0000256" key="2">
    <source>
        <dbReference type="ARBA" id="ARBA00012438"/>
    </source>
</evidence>
<feature type="transmembrane region" description="Helical" evidence="8">
    <location>
        <begin position="30"/>
        <end position="49"/>
    </location>
</feature>
<evidence type="ECO:0000256" key="1">
    <source>
        <dbReference type="ARBA" id="ARBA00000085"/>
    </source>
</evidence>
<dbReference type="EMBL" id="JBHUPE010000003">
    <property type="protein sequence ID" value="MFD2903383.1"/>
    <property type="molecule type" value="Genomic_DNA"/>
</dbReference>
<keyword evidence="7" id="KW-0902">Two-component regulatory system</keyword>
<dbReference type="InterPro" id="IPR050351">
    <property type="entry name" value="BphY/WalK/GraS-like"/>
</dbReference>
<keyword evidence="6" id="KW-0067">ATP-binding</keyword>
<dbReference type="PROSITE" id="PS50109">
    <property type="entry name" value="HIS_KIN"/>
    <property type="match status" value="1"/>
</dbReference>
<feature type="domain" description="Histidine kinase" evidence="9">
    <location>
        <begin position="228"/>
        <end position="439"/>
    </location>
</feature>
<comment type="caution">
    <text evidence="10">The sequence shown here is derived from an EMBL/GenBank/DDBJ whole genome shotgun (WGS) entry which is preliminary data.</text>
</comment>
<dbReference type="CDD" id="cd00075">
    <property type="entry name" value="HATPase"/>
    <property type="match status" value="1"/>
</dbReference>
<dbReference type="SUPFAM" id="SSF55874">
    <property type="entry name" value="ATPase domain of HSP90 chaperone/DNA topoisomerase II/histidine kinase"/>
    <property type="match status" value="1"/>
</dbReference>
<name>A0ABW5YSS1_9SPHI</name>
<reference evidence="11" key="1">
    <citation type="journal article" date="2019" name="Int. J. Syst. Evol. Microbiol.">
        <title>The Global Catalogue of Microorganisms (GCM) 10K type strain sequencing project: providing services to taxonomists for standard genome sequencing and annotation.</title>
        <authorList>
            <consortium name="The Broad Institute Genomics Platform"/>
            <consortium name="The Broad Institute Genome Sequencing Center for Infectious Disease"/>
            <person name="Wu L."/>
            <person name="Ma J."/>
        </authorList>
    </citation>
    <scope>NUCLEOTIDE SEQUENCE [LARGE SCALE GENOMIC DNA]</scope>
    <source>
        <strain evidence="11">KCTC 22209</strain>
    </source>
</reference>
<comment type="catalytic activity">
    <reaction evidence="1">
        <text>ATP + protein L-histidine = ADP + protein N-phospho-L-histidine.</text>
        <dbReference type="EC" id="2.7.13.3"/>
    </reaction>
</comment>
<dbReference type="InterPro" id="IPR003594">
    <property type="entry name" value="HATPase_dom"/>
</dbReference>
<dbReference type="InterPro" id="IPR004358">
    <property type="entry name" value="Sig_transdc_His_kin-like_C"/>
</dbReference>
<keyword evidence="3" id="KW-0808">Transferase</keyword>
<keyword evidence="4" id="KW-0547">Nucleotide-binding</keyword>
<proteinExistence type="predicted"/>
<evidence type="ECO:0000256" key="7">
    <source>
        <dbReference type="ARBA" id="ARBA00023012"/>
    </source>
</evidence>
<evidence type="ECO:0000256" key="3">
    <source>
        <dbReference type="ARBA" id="ARBA00022679"/>
    </source>
</evidence>
<dbReference type="PANTHER" id="PTHR42878">
    <property type="entry name" value="TWO-COMPONENT HISTIDINE KINASE"/>
    <property type="match status" value="1"/>
</dbReference>
<feature type="transmembrane region" description="Helical" evidence="8">
    <location>
        <begin position="6"/>
        <end position="25"/>
    </location>
</feature>
<evidence type="ECO:0000259" key="9">
    <source>
        <dbReference type="PROSITE" id="PS50109"/>
    </source>
</evidence>
<evidence type="ECO:0000256" key="6">
    <source>
        <dbReference type="ARBA" id="ARBA00022840"/>
    </source>
</evidence>
<keyword evidence="8" id="KW-1133">Transmembrane helix</keyword>
<keyword evidence="8" id="KW-0472">Membrane</keyword>
<evidence type="ECO:0000313" key="10">
    <source>
        <dbReference type="EMBL" id="MFD2903383.1"/>
    </source>
</evidence>
<dbReference type="PANTHER" id="PTHR42878:SF7">
    <property type="entry name" value="SENSOR HISTIDINE KINASE GLRK"/>
    <property type="match status" value="1"/>
</dbReference>
<protein>
    <recommendedName>
        <fullName evidence="2">histidine kinase</fullName>
        <ecNumber evidence="2">2.7.13.3</ecNumber>
    </recommendedName>
</protein>
<dbReference type="InterPro" id="IPR005467">
    <property type="entry name" value="His_kinase_dom"/>
</dbReference>
<dbReference type="Gene3D" id="3.30.565.10">
    <property type="entry name" value="Histidine kinase-like ATPase, C-terminal domain"/>
    <property type="match status" value="1"/>
</dbReference>
<dbReference type="RefSeq" id="WP_380918713.1">
    <property type="nucleotide sequence ID" value="NZ_JBHUPE010000003.1"/>
</dbReference>